<gene>
    <name evidence="1" type="ORF">SAMN02745729_12638</name>
</gene>
<keyword evidence="2" id="KW-1185">Reference proteome</keyword>
<evidence type="ECO:0000313" key="1">
    <source>
        <dbReference type="EMBL" id="SEB16247.1"/>
    </source>
</evidence>
<name>A0A1H4H398_9GAMM</name>
<dbReference type="InterPro" id="IPR011990">
    <property type="entry name" value="TPR-like_helical_dom_sf"/>
</dbReference>
<evidence type="ECO:0000313" key="2">
    <source>
        <dbReference type="Proteomes" id="UP000242469"/>
    </source>
</evidence>
<dbReference type="Gene3D" id="1.20.58.320">
    <property type="entry name" value="TPR-like"/>
    <property type="match status" value="1"/>
</dbReference>
<dbReference type="Gene3D" id="1.25.40.10">
    <property type="entry name" value="Tetratricopeptide repeat domain"/>
    <property type="match status" value="1"/>
</dbReference>
<dbReference type="RefSeq" id="WP_091828080.1">
    <property type="nucleotide sequence ID" value="NZ_FNRJ01000026.1"/>
</dbReference>
<dbReference type="Pfam" id="PF06041">
    <property type="entry name" value="DUF924"/>
    <property type="match status" value="1"/>
</dbReference>
<reference evidence="2" key="1">
    <citation type="submission" date="2016-10" db="EMBL/GenBank/DDBJ databases">
        <authorList>
            <person name="Varghese N."/>
            <person name="Submissions S."/>
        </authorList>
    </citation>
    <scope>NUCLEOTIDE SEQUENCE [LARGE SCALE GENOMIC DNA]</scope>
    <source>
        <strain evidence="2">DSM 11526</strain>
    </source>
</reference>
<dbReference type="InterPro" id="IPR010323">
    <property type="entry name" value="DUF924"/>
</dbReference>
<dbReference type="EMBL" id="FNRJ01000026">
    <property type="protein sequence ID" value="SEB16247.1"/>
    <property type="molecule type" value="Genomic_DNA"/>
</dbReference>
<sequence>MFKDVIDFWFNELEPKQWWQKDGDLDSMIQRRFGALHEQARVGELFAWRETALGSLAEVIVLDQFSRNIYRDTPGSFACDPMALALAQCAISKNLDRQLSAIQCSFLYMPFMHSESKLIHAEAVKLYEALGIQNSLDFEYRHKAIIDRFGRYPHRNKILGRTSTEDEKEFLEQPNSGF</sequence>
<dbReference type="Proteomes" id="UP000242469">
    <property type="component" value="Unassembled WGS sequence"/>
</dbReference>
<proteinExistence type="predicted"/>
<organism evidence="1 2">
    <name type="scientific">Marinobacterium iners DSM 11526</name>
    <dbReference type="NCBI Taxonomy" id="1122198"/>
    <lineage>
        <taxon>Bacteria</taxon>
        <taxon>Pseudomonadati</taxon>
        <taxon>Pseudomonadota</taxon>
        <taxon>Gammaproteobacteria</taxon>
        <taxon>Oceanospirillales</taxon>
        <taxon>Oceanospirillaceae</taxon>
        <taxon>Marinobacterium</taxon>
    </lineage>
</organism>
<accession>A0A1H4H398</accession>
<protein>
    <submittedName>
        <fullName evidence="1">Uncharacterized conserved protein, DUF924 family</fullName>
    </submittedName>
</protein>
<dbReference type="OrthoDB" id="7593450at2"/>
<dbReference type="SUPFAM" id="SSF48452">
    <property type="entry name" value="TPR-like"/>
    <property type="match status" value="1"/>
</dbReference>
<dbReference type="AlphaFoldDB" id="A0A1H4H398"/>
<dbReference type="STRING" id="1122198.SAMN02745729_12638"/>